<sequence length="996" mass="113156">MLFVAMTEASDDDDISLTSTVPSPPKENYYVDTIHAERETSHGTEFLVGWEDYPIERSSWETAAQFDDEQTLLDWEEKKREIAAGRLQEFDLTDFDRRLHEAELACQKRKHKRHLKREKLAKGRLGPCNTSLFSSTSNGPGFTDSDVTLNPCTDTANVNSSRATNQPQVGPARSQSIRGGLTRPPLVGFGTGRGGIIRARPRRSYDADPSAPPKTFKYLSTKHRYEKARGYEPAPDVSQLKLMRPSEWSPTPAAYSSNPRPQHNTNMKGQEPGESPRRTISDVPTIDTFVSQPQTSRSNDSKALNHSSPASDRPHRLSDRSRDLCLPRRRPGREAKWIKGERGSYFVNPGELLCTLYYGPDKRKIGEVRMCGLDSTRRGRFLRTKRGHVLEIWFQHLCSLTDYNILCENTANERYWNGWIEGFDDSETDIYRFGEELTRKNLVAICIPEIQGHDVLLAYPPNSEDFGFLDGDFRGPRDVFLHTAVRSALGPIEQLAFSSQQGQRGHLTETTTGTVNYSQTNTVVANKRASEAQRELISLHQENRPSIIESPNARISLEPSPHAKTVTSLTNHRTSSDSIPGLQRRSPGIDHMDVDQGPKDPTAVAHSDNSQPPLDIQLPFDLCYEFERRFGVTFQELATVAEKRLAGSFCVLSPQGLAGIDEECQAVAEFLKTHNSDKYKAIVYSNRTPEDWEKFTQAKNGVILVHESFLDFYKLQGLNNLCRQSTFNFWSFTLSKELSDNRPYFRRMLQTGGVILITEDYMLSDPRGTVVVLSWFEDYAKSRYPGTWKLMLRPDVLDWVQKQIEVTVNSRSLWLAMYHLIMQITAIGDANSRDILTGAEVGYTPNTVISPSKLPGYGFRTDDEIPDIPKDRTLTQEQRNTDHLIEFYAGWALVNCYQFRKFFVLTASALPRWDEWQHLIIRVGSPAIMKCFEINYKWYWEKLKHPAVRSTSHPERSSQAPFTPQTPRAGSSESAISKAKPSYIPPLSHHYPQPYH</sequence>
<gene>
    <name evidence="4" type="ORF">BDV40DRAFT_58100</name>
</gene>
<dbReference type="InterPro" id="IPR000953">
    <property type="entry name" value="Chromo/chromo_shadow_dom"/>
</dbReference>
<dbReference type="Gene3D" id="2.40.50.40">
    <property type="match status" value="1"/>
</dbReference>
<feature type="compositionally biased region" description="Polar residues" evidence="2">
    <location>
        <begin position="153"/>
        <end position="177"/>
    </location>
</feature>
<feature type="compositionally biased region" description="Basic and acidic residues" evidence="2">
    <location>
        <begin position="312"/>
        <end position="325"/>
    </location>
</feature>
<feature type="compositionally biased region" description="Basic and acidic residues" evidence="2">
    <location>
        <begin position="587"/>
        <end position="598"/>
    </location>
</feature>
<feature type="compositionally biased region" description="Polar residues" evidence="2">
    <location>
        <begin position="957"/>
        <end position="975"/>
    </location>
</feature>
<name>A0A5N6V3N0_ASPTM</name>
<dbReference type="EMBL" id="ML738599">
    <property type="protein sequence ID" value="KAE8165592.1"/>
    <property type="molecule type" value="Genomic_DNA"/>
</dbReference>
<dbReference type="PROSITE" id="PS50013">
    <property type="entry name" value="CHROMO_2"/>
    <property type="match status" value="1"/>
</dbReference>
<dbReference type="SUPFAM" id="SSF54160">
    <property type="entry name" value="Chromo domain-like"/>
    <property type="match status" value="1"/>
</dbReference>
<feature type="compositionally biased region" description="Polar residues" evidence="2">
    <location>
        <begin position="254"/>
        <end position="268"/>
    </location>
</feature>
<proteinExistence type="predicted"/>
<feature type="region of interest" description="Disordered" evidence="2">
    <location>
        <begin position="562"/>
        <end position="612"/>
    </location>
</feature>
<evidence type="ECO:0000256" key="2">
    <source>
        <dbReference type="SAM" id="MobiDB-lite"/>
    </source>
</evidence>
<evidence type="ECO:0000256" key="1">
    <source>
        <dbReference type="ARBA" id="ARBA00011353"/>
    </source>
</evidence>
<feature type="compositionally biased region" description="Polar residues" evidence="2">
    <location>
        <begin position="288"/>
        <end position="310"/>
    </location>
</feature>
<evidence type="ECO:0000313" key="4">
    <source>
        <dbReference type="EMBL" id="KAE8165592.1"/>
    </source>
</evidence>
<feature type="region of interest" description="Disordered" evidence="2">
    <location>
        <begin position="950"/>
        <end position="996"/>
    </location>
</feature>
<feature type="compositionally biased region" description="Polar residues" evidence="2">
    <location>
        <begin position="565"/>
        <end position="578"/>
    </location>
</feature>
<dbReference type="CDD" id="cd18966">
    <property type="entry name" value="chromodomain"/>
    <property type="match status" value="1"/>
</dbReference>
<dbReference type="AlphaFoldDB" id="A0A5N6V3N0"/>
<evidence type="ECO:0000313" key="5">
    <source>
        <dbReference type="Proteomes" id="UP000326950"/>
    </source>
</evidence>
<accession>A0A5N6V3N0</accession>
<feature type="region of interest" description="Disordered" evidence="2">
    <location>
        <begin position="153"/>
        <end position="325"/>
    </location>
</feature>
<protein>
    <recommendedName>
        <fullName evidence="3">Chromo domain-containing protein</fullName>
    </recommendedName>
</protein>
<dbReference type="Proteomes" id="UP000326950">
    <property type="component" value="Unassembled WGS sequence"/>
</dbReference>
<comment type="subunit">
    <text evidence="1">Component of the NuA4 histone acetyltransferase complex.</text>
</comment>
<reference evidence="4 5" key="1">
    <citation type="submission" date="2019-04" db="EMBL/GenBank/DDBJ databases">
        <title>Friends and foes A comparative genomics study of 23 Aspergillus species from section Flavi.</title>
        <authorList>
            <consortium name="DOE Joint Genome Institute"/>
            <person name="Kjaerbolling I."/>
            <person name="Vesth T."/>
            <person name="Frisvad J.C."/>
            <person name="Nybo J.L."/>
            <person name="Theobald S."/>
            <person name="Kildgaard S."/>
            <person name="Isbrandt T."/>
            <person name="Kuo A."/>
            <person name="Sato A."/>
            <person name="Lyhne E.K."/>
            <person name="Kogle M.E."/>
            <person name="Wiebenga A."/>
            <person name="Kun R.S."/>
            <person name="Lubbers R.J."/>
            <person name="Makela M.R."/>
            <person name="Barry K."/>
            <person name="Chovatia M."/>
            <person name="Clum A."/>
            <person name="Daum C."/>
            <person name="Haridas S."/>
            <person name="He G."/>
            <person name="LaButti K."/>
            <person name="Lipzen A."/>
            <person name="Mondo S."/>
            <person name="Riley R."/>
            <person name="Salamov A."/>
            <person name="Simmons B.A."/>
            <person name="Magnuson J.K."/>
            <person name="Henrissat B."/>
            <person name="Mortensen U.H."/>
            <person name="Larsen T.O."/>
            <person name="Devries R.P."/>
            <person name="Grigoriev I.V."/>
            <person name="Machida M."/>
            <person name="Baker S.E."/>
            <person name="Andersen M.R."/>
        </authorList>
    </citation>
    <scope>NUCLEOTIDE SEQUENCE [LARGE SCALE GENOMIC DNA]</scope>
    <source>
        <strain evidence="4 5">CBS 117626</strain>
    </source>
</reference>
<organism evidence="4 5">
    <name type="scientific">Aspergillus tamarii</name>
    <dbReference type="NCBI Taxonomy" id="41984"/>
    <lineage>
        <taxon>Eukaryota</taxon>
        <taxon>Fungi</taxon>
        <taxon>Dikarya</taxon>
        <taxon>Ascomycota</taxon>
        <taxon>Pezizomycotina</taxon>
        <taxon>Eurotiomycetes</taxon>
        <taxon>Eurotiomycetidae</taxon>
        <taxon>Eurotiales</taxon>
        <taxon>Aspergillaceae</taxon>
        <taxon>Aspergillus</taxon>
        <taxon>Aspergillus subgen. Circumdati</taxon>
    </lineage>
</organism>
<keyword evidence="5" id="KW-1185">Reference proteome</keyword>
<evidence type="ECO:0000259" key="3">
    <source>
        <dbReference type="PROSITE" id="PS50013"/>
    </source>
</evidence>
<dbReference type="InterPro" id="IPR016197">
    <property type="entry name" value="Chromo-like_dom_sf"/>
</dbReference>
<dbReference type="OrthoDB" id="1918685at2759"/>
<feature type="domain" description="Chromo" evidence="3">
    <location>
        <begin position="29"/>
        <end position="79"/>
    </location>
</feature>
<dbReference type="GO" id="GO:0006338">
    <property type="term" value="P:chromatin remodeling"/>
    <property type="evidence" value="ECO:0007669"/>
    <property type="project" value="UniProtKB-ARBA"/>
</dbReference>